<proteinExistence type="predicted"/>
<keyword evidence="1" id="KW-1133">Transmembrane helix</keyword>
<sequence length="71" mass="7872">MTTTHLNSTPATTQSPDLARRNCGSGICRIILNLAFVLFFVLDSIGLLPHPPPLSEPRVKSKIEDLINLWM</sequence>
<name>A0A9P6T606_9BASI</name>
<dbReference type="Proteomes" id="UP000886653">
    <property type="component" value="Unassembled WGS sequence"/>
</dbReference>
<dbReference type="AlphaFoldDB" id="A0A9P6T606"/>
<keyword evidence="1" id="KW-0812">Transmembrane</keyword>
<keyword evidence="1" id="KW-0472">Membrane</keyword>
<feature type="transmembrane region" description="Helical" evidence="1">
    <location>
        <begin position="30"/>
        <end position="48"/>
    </location>
</feature>
<evidence type="ECO:0000313" key="3">
    <source>
        <dbReference type="Proteomes" id="UP000886653"/>
    </source>
</evidence>
<protein>
    <submittedName>
        <fullName evidence="2">Uncharacterized protein</fullName>
    </submittedName>
</protein>
<organism evidence="2 3">
    <name type="scientific">Cronartium quercuum f. sp. fusiforme G11</name>
    <dbReference type="NCBI Taxonomy" id="708437"/>
    <lineage>
        <taxon>Eukaryota</taxon>
        <taxon>Fungi</taxon>
        <taxon>Dikarya</taxon>
        <taxon>Basidiomycota</taxon>
        <taxon>Pucciniomycotina</taxon>
        <taxon>Pucciniomycetes</taxon>
        <taxon>Pucciniales</taxon>
        <taxon>Coleosporiaceae</taxon>
        <taxon>Cronartium</taxon>
    </lineage>
</organism>
<keyword evidence="3" id="KW-1185">Reference proteome</keyword>
<comment type="caution">
    <text evidence="2">The sequence shown here is derived from an EMBL/GenBank/DDBJ whole genome shotgun (WGS) entry which is preliminary data.</text>
</comment>
<evidence type="ECO:0000256" key="1">
    <source>
        <dbReference type="SAM" id="Phobius"/>
    </source>
</evidence>
<dbReference type="EMBL" id="MU168245">
    <property type="protein sequence ID" value="KAG0138908.1"/>
    <property type="molecule type" value="Genomic_DNA"/>
</dbReference>
<accession>A0A9P6T606</accession>
<evidence type="ECO:0000313" key="2">
    <source>
        <dbReference type="EMBL" id="KAG0138908.1"/>
    </source>
</evidence>
<gene>
    <name evidence="2" type="ORF">CROQUDRAFT_102651</name>
</gene>
<reference evidence="2" key="1">
    <citation type="submission" date="2013-11" db="EMBL/GenBank/DDBJ databases">
        <title>Genome sequence of the fusiform rust pathogen reveals effectors for host alternation and coevolution with pine.</title>
        <authorList>
            <consortium name="DOE Joint Genome Institute"/>
            <person name="Smith K."/>
            <person name="Pendleton A."/>
            <person name="Kubisiak T."/>
            <person name="Anderson C."/>
            <person name="Salamov A."/>
            <person name="Aerts A."/>
            <person name="Riley R."/>
            <person name="Clum A."/>
            <person name="Lindquist E."/>
            <person name="Ence D."/>
            <person name="Campbell M."/>
            <person name="Kronenberg Z."/>
            <person name="Feau N."/>
            <person name="Dhillon B."/>
            <person name="Hamelin R."/>
            <person name="Burleigh J."/>
            <person name="Smith J."/>
            <person name="Yandell M."/>
            <person name="Nelson C."/>
            <person name="Grigoriev I."/>
            <person name="Davis J."/>
        </authorList>
    </citation>
    <scope>NUCLEOTIDE SEQUENCE</scope>
    <source>
        <strain evidence="2">G11</strain>
    </source>
</reference>